<keyword evidence="1" id="KW-1133">Transmembrane helix</keyword>
<evidence type="ECO:0000313" key="2">
    <source>
        <dbReference type="EMBL" id="RIB13640.1"/>
    </source>
</evidence>
<keyword evidence="1" id="KW-0472">Membrane</keyword>
<keyword evidence="1" id="KW-0812">Transmembrane</keyword>
<comment type="caution">
    <text evidence="2">The sequence shown here is derived from an EMBL/GenBank/DDBJ whole genome shotgun (WGS) entry which is preliminary data.</text>
</comment>
<gene>
    <name evidence="2" type="ORF">C2G38_2097837</name>
</gene>
<organism evidence="2 3">
    <name type="scientific">Gigaspora rosea</name>
    <dbReference type="NCBI Taxonomy" id="44941"/>
    <lineage>
        <taxon>Eukaryota</taxon>
        <taxon>Fungi</taxon>
        <taxon>Fungi incertae sedis</taxon>
        <taxon>Mucoromycota</taxon>
        <taxon>Glomeromycotina</taxon>
        <taxon>Glomeromycetes</taxon>
        <taxon>Diversisporales</taxon>
        <taxon>Gigasporaceae</taxon>
        <taxon>Gigaspora</taxon>
    </lineage>
</organism>
<name>A0A397UTQ9_9GLOM</name>
<reference evidence="2 3" key="1">
    <citation type="submission" date="2018-06" db="EMBL/GenBank/DDBJ databases">
        <title>Comparative genomics reveals the genomic features of Rhizophagus irregularis, R. cerebriforme, R. diaphanum and Gigaspora rosea, and their symbiotic lifestyle signature.</title>
        <authorList>
            <person name="Morin E."/>
            <person name="San Clemente H."/>
            <person name="Chen E.C.H."/>
            <person name="De La Providencia I."/>
            <person name="Hainaut M."/>
            <person name="Kuo A."/>
            <person name="Kohler A."/>
            <person name="Murat C."/>
            <person name="Tang N."/>
            <person name="Roy S."/>
            <person name="Loubradou J."/>
            <person name="Henrissat B."/>
            <person name="Grigoriev I.V."/>
            <person name="Corradi N."/>
            <person name="Roux C."/>
            <person name="Martin F.M."/>
        </authorList>
    </citation>
    <scope>NUCLEOTIDE SEQUENCE [LARGE SCALE GENOMIC DNA]</scope>
    <source>
        <strain evidence="2 3">DAOM 194757</strain>
    </source>
</reference>
<evidence type="ECO:0000313" key="3">
    <source>
        <dbReference type="Proteomes" id="UP000266673"/>
    </source>
</evidence>
<evidence type="ECO:0000256" key="1">
    <source>
        <dbReference type="SAM" id="Phobius"/>
    </source>
</evidence>
<sequence length="54" mass="6112">MTSRKPACISVPFIFILSTPLWYQPIDFRSSGCLDEILLNFSINIFPPLLLLIG</sequence>
<keyword evidence="3" id="KW-1185">Reference proteome</keyword>
<protein>
    <submittedName>
        <fullName evidence="2">Uncharacterized protein</fullName>
    </submittedName>
</protein>
<dbReference type="Proteomes" id="UP000266673">
    <property type="component" value="Unassembled WGS sequence"/>
</dbReference>
<feature type="transmembrane region" description="Helical" evidence="1">
    <location>
        <begin position="37"/>
        <end position="53"/>
    </location>
</feature>
<dbReference type="EMBL" id="QKWP01000904">
    <property type="protein sequence ID" value="RIB13640.1"/>
    <property type="molecule type" value="Genomic_DNA"/>
</dbReference>
<feature type="transmembrane region" description="Helical" evidence="1">
    <location>
        <begin position="7"/>
        <end position="25"/>
    </location>
</feature>
<proteinExistence type="predicted"/>
<dbReference type="AlphaFoldDB" id="A0A397UTQ9"/>
<accession>A0A397UTQ9</accession>